<feature type="transmembrane region" description="Helical" evidence="6">
    <location>
        <begin position="181"/>
        <end position="200"/>
    </location>
</feature>
<dbReference type="InterPro" id="IPR051461">
    <property type="entry name" value="UPF0750_membrane"/>
</dbReference>
<comment type="subcellular location">
    <subcellularLocation>
        <location evidence="1">Cell membrane</location>
        <topology evidence="1">Multi-pass membrane protein</topology>
    </subcellularLocation>
</comment>
<dbReference type="RefSeq" id="WP_002557781.1">
    <property type="nucleotide sequence ID" value="NZ_CP007585.1"/>
</dbReference>
<proteinExistence type="predicted"/>
<reference evidence="7 8" key="1">
    <citation type="journal article" date="2015" name="Genome Announc.">
        <title>Complete Genome Sequence of Mycoplasma flocculare Strain Ms42T (ATCC 27399T).</title>
        <authorList>
            <person name="Calcutt M.J."/>
            <person name="Foecking M.F."/>
            <person name="Heidari M.B."/>
            <person name="McIntosh M.A."/>
        </authorList>
    </citation>
    <scope>NUCLEOTIDE SEQUENCE [LARGE SCALE GENOMIC DNA]</scope>
    <source>
        <strain evidence="8">ATCC 27399</strain>
    </source>
</reference>
<keyword evidence="5 6" id="KW-0472">Membrane</keyword>
<dbReference type="Proteomes" id="UP000031129">
    <property type="component" value="Chromosome"/>
</dbReference>
<evidence type="ECO:0000313" key="8">
    <source>
        <dbReference type="Proteomes" id="UP000031129"/>
    </source>
</evidence>
<dbReference type="OrthoDB" id="401129at2"/>
<organism evidence="7 8">
    <name type="scientific">Mesomycoplasma flocculare ATCC 27399</name>
    <dbReference type="NCBI Taxonomy" id="743971"/>
    <lineage>
        <taxon>Bacteria</taxon>
        <taxon>Bacillati</taxon>
        <taxon>Mycoplasmatota</taxon>
        <taxon>Mycoplasmoidales</taxon>
        <taxon>Metamycoplasmataceae</taxon>
        <taxon>Mesomycoplasma</taxon>
    </lineage>
</organism>
<feature type="transmembrane region" description="Helical" evidence="6">
    <location>
        <begin position="227"/>
        <end position="246"/>
    </location>
</feature>
<gene>
    <name evidence="7" type="ORF">MYF_02195</name>
</gene>
<dbReference type="PANTHER" id="PTHR33545">
    <property type="entry name" value="UPF0750 MEMBRANE PROTEIN YITT-RELATED"/>
    <property type="match status" value="1"/>
</dbReference>
<protein>
    <recommendedName>
        <fullName evidence="9">YitT family protein</fullName>
    </recommendedName>
</protein>
<dbReference type="HOGENOM" id="CLU_043038_2_0_14"/>
<dbReference type="Pfam" id="PF02588">
    <property type="entry name" value="YitT_membrane"/>
    <property type="match status" value="1"/>
</dbReference>
<dbReference type="KEGG" id="mfq:MYF_02195"/>
<feature type="transmembrane region" description="Helical" evidence="6">
    <location>
        <begin position="136"/>
        <end position="154"/>
    </location>
</feature>
<evidence type="ECO:0000256" key="3">
    <source>
        <dbReference type="ARBA" id="ARBA00022692"/>
    </source>
</evidence>
<feature type="transmembrane region" description="Helical" evidence="6">
    <location>
        <begin position="59"/>
        <end position="81"/>
    </location>
</feature>
<evidence type="ECO:0000313" key="7">
    <source>
        <dbReference type="EMBL" id="AJC49940.1"/>
    </source>
</evidence>
<evidence type="ECO:0000256" key="1">
    <source>
        <dbReference type="ARBA" id="ARBA00004651"/>
    </source>
</evidence>
<evidence type="ECO:0000256" key="6">
    <source>
        <dbReference type="SAM" id="Phobius"/>
    </source>
</evidence>
<dbReference type="STRING" id="743971.MYF_02195"/>
<dbReference type="EMBL" id="CP007585">
    <property type="protein sequence ID" value="AJC49940.1"/>
    <property type="molecule type" value="Genomic_DNA"/>
</dbReference>
<feature type="transmembrane region" description="Helical" evidence="6">
    <location>
        <begin position="108"/>
        <end position="129"/>
    </location>
</feature>
<keyword evidence="2" id="KW-1003">Cell membrane</keyword>
<dbReference type="PANTHER" id="PTHR33545:SF5">
    <property type="entry name" value="UPF0750 MEMBRANE PROTEIN YITT"/>
    <property type="match status" value="1"/>
</dbReference>
<keyword evidence="3 6" id="KW-0812">Transmembrane</keyword>
<evidence type="ECO:0000256" key="5">
    <source>
        <dbReference type="ARBA" id="ARBA00023136"/>
    </source>
</evidence>
<keyword evidence="4 6" id="KW-1133">Transmembrane helix</keyword>
<accession>A0A0A8E6T6</accession>
<dbReference type="AlphaFoldDB" id="A0A0A8E6T6"/>
<dbReference type="GO" id="GO:0005886">
    <property type="term" value="C:plasma membrane"/>
    <property type="evidence" value="ECO:0007669"/>
    <property type="project" value="UniProtKB-SubCell"/>
</dbReference>
<dbReference type="InterPro" id="IPR003740">
    <property type="entry name" value="YitT"/>
</dbReference>
<evidence type="ECO:0000256" key="4">
    <source>
        <dbReference type="ARBA" id="ARBA00022989"/>
    </source>
</evidence>
<evidence type="ECO:0000256" key="2">
    <source>
        <dbReference type="ARBA" id="ARBA00022475"/>
    </source>
</evidence>
<evidence type="ECO:0008006" key="9">
    <source>
        <dbReference type="Google" id="ProtNLM"/>
    </source>
</evidence>
<feature type="transmembrane region" description="Helical" evidence="6">
    <location>
        <begin position="258"/>
        <end position="278"/>
    </location>
</feature>
<keyword evidence="8" id="KW-1185">Reference proteome</keyword>
<name>A0A0A8E6T6_MESFC</name>
<sequence>MPSREKNETKNGSCSCASQKNHNFAKCLKKQLITRAEREIFQLNQDKINIKNFWKRKTLSITMMAFSSILFTLGVTFFLGFAKTLPTGVSAIPALITIIVNSQYNVDISWTFALIYFAINIPLMIFTLVKVANKSFSYLTFIWLFFQIIWNQVFSLDSPIKNFLVKNILIGDGNGKGSWTLFYYTIIGAILSGWSIGIAWKFGGSAGGTDYITYLIALKYRKPIEKIMFSISIFFGLLSLVLLYFIEPLQVDSQLFGQKLFALFLYLIVSSTIVGRIYPKYGKLLLQIYTNEPEKIIQHFKSIKYWHSYNIWEGISGYTNQRQWRVETIIFTIEKKAILEEVAKSKVNFWYSATRILQTTDRFDATKIH</sequence>